<dbReference type="SUPFAM" id="SSF53067">
    <property type="entry name" value="Actin-like ATPase domain"/>
    <property type="match status" value="2"/>
</dbReference>
<evidence type="ECO:0000256" key="12">
    <source>
        <dbReference type="ARBA" id="ARBA00022958"/>
    </source>
</evidence>
<feature type="binding site" evidence="16">
    <location>
        <position position="101"/>
    </location>
    <ligand>
        <name>substrate</name>
    </ligand>
</feature>
<evidence type="ECO:0000256" key="15">
    <source>
        <dbReference type="ARBA" id="ARBA00040883"/>
    </source>
</evidence>
<evidence type="ECO:0000256" key="7">
    <source>
        <dbReference type="ARBA" id="ARBA00022490"/>
    </source>
</evidence>
<evidence type="ECO:0000256" key="10">
    <source>
        <dbReference type="ARBA" id="ARBA00022777"/>
    </source>
</evidence>
<evidence type="ECO:0000313" key="18">
    <source>
        <dbReference type="EMBL" id="ROT91480.1"/>
    </source>
</evidence>
<dbReference type="Proteomes" id="UP000285258">
    <property type="component" value="Unassembled WGS sequence"/>
</dbReference>
<keyword evidence="12 16" id="KW-0630">Potassium</keyword>
<dbReference type="InterPro" id="IPR043129">
    <property type="entry name" value="ATPase_NBD"/>
</dbReference>
<organism evidence="18 19">
    <name type="scientific">Gordonibacter urolithinfaciens</name>
    <dbReference type="NCBI Taxonomy" id="1335613"/>
    <lineage>
        <taxon>Bacteria</taxon>
        <taxon>Bacillati</taxon>
        <taxon>Actinomycetota</taxon>
        <taxon>Coriobacteriia</taxon>
        <taxon>Eggerthellales</taxon>
        <taxon>Eggerthellaceae</taxon>
        <taxon>Gordonibacter</taxon>
    </lineage>
</organism>
<evidence type="ECO:0000313" key="19">
    <source>
        <dbReference type="Proteomes" id="UP000285258"/>
    </source>
</evidence>
<evidence type="ECO:0000256" key="2">
    <source>
        <dbReference type="ARBA" id="ARBA00001958"/>
    </source>
</evidence>
<dbReference type="PANTHER" id="PTHR34265">
    <property type="entry name" value="TYPE III PANTOTHENATE KINASE"/>
    <property type="match status" value="1"/>
</dbReference>
<keyword evidence="10 16" id="KW-0418">Kinase</keyword>
<comment type="function">
    <text evidence="16">Catalyzes the phosphorylation of pantothenate (Pan), the first step in CoA biosynthesis.</text>
</comment>
<comment type="cofactor">
    <cofactor evidence="16">
        <name>NH4(+)</name>
        <dbReference type="ChEBI" id="CHEBI:28938"/>
    </cofactor>
    <cofactor evidence="16">
        <name>K(+)</name>
        <dbReference type="ChEBI" id="CHEBI:29103"/>
    </cofactor>
    <text evidence="16">A monovalent cation. Ammonium or potassium.</text>
</comment>
<reference evidence="18" key="3">
    <citation type="journal article" date="2019" name="Microbiol. Resour. Announc.">
        <title>Draft Genome Sequences of Type Strains of Gordonibacter faecihominis, Paraeggerthella hongkongensis, Parvibacter caecicola,Slackia equolifaciens, Slackia faecicanis, and Slackia isoflavoniconvertens.</title>
        <authorList>
            <person name="Danylec N."/>
            <person name="Stoll D.A."/>
            <person name="Dotsch A."/>
            <person name="Huch M."/>
        </authorList>
    </citation>
    <scope>NUCLEOTIDE SEQUENCE</scope>
    <source>
        <strain evidence="18">DSM 27213</strain>
    </source>
</reference>
<dbReference type="GO" id="GO:0005737">
    <property type="term" value="C:cytoplasm"/>
    <property type="evidence" value="ECO:0007669"/>
    <property type="project" value="UniProtKB-SubCell"/>
</dbReference>
<feature type="active site" description="Proton acceptor" evidence="16">
    <location>
        <position position="110"/>
    </location>
</feature>
<dbReference type="Gene3D" id="3.30.420.40">
    <property type="match status" value="2"/>
</dbReference>
<comment type="pathway">
    <text evidence="4 16">Cofactor biosynthesis; coenzyme A biosynthesis; CoA from (R)-pantothenate: step 1/5.</text>
</comment>
<dbReference type="GO" id="GO:0046872">
    <property type="term" value="F:metal ion binding"/>
    <property type="evidence" value="ECO:0007669"/>
    <property type="project" value="UniProtKB-KW"/>
</dbReference>
<evidence type="ECO:0000256" key="5">
    <source>
        <dbReference type="ARBA" id="ARBA00011738"/>
    </source>
</evidence>
<evidence type="ECO:0000256" key="6">
    <source>
        <dbReference type="ARBA" id="ARBA00012102"/>
    </source>
</evidence>
<feature type="binding site" evidence="16">
    <location>
        <begin position="108"/>
        <end position="111"/>
    </location>
    <ligand>
        <name>substrate</name>
    </ligand>
</feature>
<dbReference type="NCBIfam" id="NF009855">
    <property type="entry name" value="PRK13321.1"/>
    <property type="match status" value="1"/>
</dbReference>
<dbReference type="GO" id="GO:0015937">
    <property type="term" value="P:coenzyme A biosynthetic process"/>
    <property type="evidence" value="ECO:0007669"/>
    <property type="project" value="UniProtKB-UniRule"/>
</dbReference>
<dbReference type="CDD" id="cd24015">
    <property type="entry name" value="ASKHA_NBD_PanK-III"/>
    <property type="match status" value="1"/>
</dbReference>
<comment type="similarity">
    <text evidence="14 16">Belongs to the type III pantothenate kinase family.</text>
</comment>
<dbReference type="NCBIfam" id="TIGR00671">
    <property type="entry name" value="baf"/>
    <property type="match status" value="1"/>
</dbReference>
<protein>
    <recommendedName>
        <fullName evidence="15 16">Type III pantothenate kinase</fullName>
        <ecNumber evidence="6 16">2.7.1.33</ecNumber>
    </recommendedName>
    <alternativeName>
        <fullName evidence="16">PanK-III</fullName>
    </alternativeName>
    <alternativeName>
        <fullName evidence="16">Pantothenic acid kinase</fullName>
    </alternativeName>
</protein>
<comment type="catalytic activity">
    <reaction evidence="1 16">
        <text>(R)-pantothenate + ATP = (R)-4'-phosphopantothenate + ADP + H(+)</text>
        <dbReference type="Rhea" id="RHEA:16373"/>
        <dbReference type="ChEBI" id="CHEBI:10986"/>
        <dbReference type="ChEBI" id="CHEBI:15378"/>
        <dbReference type="ChEBI" id="CHEBI:29032"/>
        <dbReference type="ChEBI" id="CHEBI:30616"/>
        <dbReference type="ChEBI" id="CHEBI:456216"/>
        <dbReference type="EC" id="2.7.1.33"/>
    </reaction>
</comment>
<dbReference type="HAMAP" id="MF_01274">
    <property type="entry name" value="Pantothen_kinase_3"/>
    <property type="match status" value="1"/>
</dbReference>
<evidence type="ECO:0000256" key="14">
    <source>
        <dbReference type="ARBA" id="ARBA00038036"/>
    </source>
</evidence>
<dbReference type="EMBL" id="QIBW01000002">
    <property type="protein sequence ID" value="ROT91480.1"/>
    <property type="molecule type" value="Genomic_DNA"/>
</dbReference>
<evidence type="ECO:0000313" key="20">
    <source>
        <dbReference type="Proteomes" id="UP000462865"/>
    </source>
</evidence>
<keyword evidence="16" id="KW-0479">Metal-binding</keyword>
<reference evidence="17 20" key="4">
    <citation type="journal article" date="2019" name="Nat. Med.">
        <title>A library of human gut bacterial isolates paired with longitudinal multiomics data enables mechanistic microbiome research.</title>
        <authorList>
            <person name="Poyet M."/>
            <person name="Groussin M."/>
            <person name="Gibbons S.M."/>
            <person name="Avila-Pacheco J."/>
            <person name="Jiang X."/>
            <person name="Kearney S.M."/>
            <person name="Perrotta A.R."/>
            <person name="Berdy B."/>
            <person name="Zhao S."/>
            <person name="Lieberman T.D."/>
            <person name="Swanson P.K."/>
            <person name="Smith M."/>
            <person name="Roesemann S."/>
            <person name="Alexander J.E."/>
            <person name="Rich S.A."/>
            <person name="Livny J."/>
            <person name="Vlamakis H."/>
            <person name="Clish C."/>
            <person name="Bullock K."/>
            <person name="Deik A."/>
            <person name="Scott J."/>
            <person name="Pierce K.A."/>
            <person name="Xavier R.J."/>
            <person name="Alm E.J."/>
        </authorList>
    </citation>
    <scope>NUCLEOTIDE SEQUENCE [LARGE SCALE GENOMIC DNA]</scope>
    <source>
        <strain evidence="17 20">BIOML-A1</strain>
    </source>
</reference>
<proteinExistence type="inferred from homology"/>
<reference evidence="19" key="1">
    <citation type="submission" date="2018-05" db="EMBL/GenBank/DDBJ databases">
        <title>Genome Sequencing of selected type strains of the family Eggerthellaceae.</title>
        <authorList>
            <person name="Danylec N."/>
            <person name="Stoll D.A."/>
            <person name="Doetsch A."/>
            <person name="Huch M."/>
        </authorList>
    </citation>
    <scope>NUCLEOTIDE SEQUENCE [LARGE SCALE GENOMIC DNA]</scope>
    <source>
        <strain evidence="19">DSM 27213</strain>
    </source>
</reference>
<dbReference type="Pfam" id="PF03309">
    <property type="entry name" value="Pan_kinase"/>
    <property type="match status" value="1"/>
</dbReference>
<evidence type="ECO:0000256" key="13">
    <source>
        <dbReference type="ARBA" id="ARBA00022993"/>
    </source>
</evidence>
<dbReference type="AlphaFoldDB" id="A0A423UMT3"/>
<keyword evidence="11 16" id="KW-0067">ATP-binding</keyword>
<keyword evidence="7 16" id="KW-0963">Cytoplasm</keyword>
<reference evidence="18" key="2">
    <citation type="journal article" date="2019" name="Int. J. Syst. Evol. Microbiol.">
        <title>Gordonibacter faecihominis is a later heterotypic synonym of Gordonibacter urolithinfaciens.</title>
        <authorList>
            <person name="Danylec N."/>
            <person name="Stoll D.A."/>
            <person name="Huch M."/>
        </authorList>
    </citation>
    <scope>NUCLEOTIDE SEQUENCE</scope>
    <source>
        <strain evidence="18">DSM 27213</strain>
    </source>
</reference>
<dbReference type="EMBL" id="WKZA01000007">
    <property type="protein sequence ID" value="MSA94061.1"/>
    <property type="molecule type" value="Genomic_DNA"/>
</dbReference>
<feature type="binding site" evidence="16">
    <location>
        <begin position="6"/>
        <end position="13"/>
    </location>
    <ligand>
        <name>ATP</name>
        <dbReference type="ChEBI" id="CHEBI:30616"/>
    </ligand>
</feature>
<dbReference type="GO" id="GO:0004594">
    <property type="term" value="F:pantothenate kinase activity"/>
    <property type="evidence" value="ECO:0007669"/>
    <property type="project" value="UniProtKB-UniRule"/>
</dbReference>
<dbReference type="GeneID" id="97355204"/>
<evidence type="ECO:0000256" key="16">
    <source>
        <dbReference type="HAMAP-Rule" id="MF_01274"/>
    </source>
</evidence>
<dbReference type="EC" id="2.7.1.33" evidence="6 16"/>
<dbReference type="GO" id="GO:0005524">
    <property type="term" value="F:ATP binding"/>
    <property type="evidence" value="ECO:0007669"/>
    <property type="project" value="UniProtKB-UniRule"/>
</dbReference>
<evidence type="ECO:0000256" key="8">
    <source>
        <dbReference type="ARBA" id="ARBA00022679"/>
    </source>
</evidence>
<name>A0A423UMT3_9ACTN</name>
<feature type="binding site" evidence="16">
    <location>
        <position position="130"/>
    </location>
    <ligand>
        <name>K(+)</name>
        <dbReference type="ChEBI" id="CHEBI:29103"/>
    </ligand>
</feature>
<comment type="caution">
    <text evidence="18">The sequence shown here is derived from an EMBL/GenBank/DDBJ whole genome shotgun (WGS) entry which is preliminary data.</text>
</comment>
<accession>A0A423UMT3</accession>
<dbReference type="PANTHER" id="PTHR34265:SF1">
    <property type="entry name" value="TYPE III PANTOTHENATE KINASE"/>
    <property type="match status" value="1"/>
</dbReference>
<dbReference type="Proteomes" id="UP000462865">
    <property type="component" value="Unassembled WGS sequence"/>
</dbReference>
<comment type="subunit">
    <text evidence="5 16">Homodimer.</text>
</comment>
<evidence type="ECO:0000256" key="1">
    <source>
        <dbReference type="ARBA" id="ARBA00001206"/>
    </source>
</evidence>
<evidence type="ECO:0000256" key="4">
    <source>
        <dbReference type="ARBA" id="ARBA00005225"/>
    </source>
</evidence>
<gene>
    <name evidence="16" type="primary">coaX</name>
    <name evidence="18" type="ORF">DMP12_02170</name>
    <name evidence="17" type="ORF">GKG38_03105</name>
</gene>
<dbReference type="UniPathway" id="UPA00241">
    <property type="reaction ID" value="UER00352"/>
</dbReference>
<evidence type="ECO:0000313" key="17">
    <source>
        <dbReference type="EMBL" id="MSA94061.1"/>
    </source>
</evidence>
<sequence length="260" mass="26902">MLLAIDVGNTQTVVGVYEGEVLAHMWRVATNKSHTSDELRVKVLPLLDSEGIAPGDLQGAALASVVPQLTQAWCAALHRMLGIDALVCTAASAGELFPTTYANPGEIGADRVADAVAARSLYGAPVVVVDFGTATNIEVVDREGRFIGGVIAPGVDTSAAALFSRATRLAAIDLVDPHTAIGGSTEQAIQAGIVYGEADRVDGLVRRIFAQLGYEAPVVATGGLAPRVAELSQTITVTNPELTLEGLRLIHEAQGKGTGV</sequence>
<keyword evidence="13 16" id="KW-0173">Coenzyme A biosynthesis</keyword>
<evidence type="ECO:0000256" key="3">
    <source>
        <dbReference type="ARBA" id="ARBA00004496"/>
    </source>
</evidence>
<feature type="binding site" evidence="16">
    <location>
        <position position="133"/>
    </location>
    <ligand>
        <name>ATP</name>
        <dbReference type="ChEBI" id="CHEBI:30616"/>
    </ligand>
</feature>
<evidence type="ECO:0000256" key="11">
    <source>
        <dbReference type="ARBA" id="ARBA00022840"/>
    </source>
</evidence>
<comment type="subcellular location">
    <subcellularLocation>
        <location evidence="3 16">Cytoplasm</location>
    </subcellularLocation>
</comment>
<keyword evidence="9 16" id="KW-0547">Nucleotide-binding</keyword>
<comment type="cofactor">
    <cofactor evidence="2">
        <name>K(+)</name>
        <dbReference type="ChEBI" id="CHEBI:29103"/>
    </cofactor>
</comment>
<keyword evidence="8 16" id="KW-0808">Transferase</keyword>
<evidence type="ECO:0000256" key="9">
    <source>
        <dbReference type="ARBA" id="ARBA00022741"/>
    </source>
</evidence>
<dbReference type="InterPro" id="IPR004619">
    <property type="entry name" value="Type_III_PanK"/>
</dbReference>
<dbReference type="RefSeq" id="WP_096227761.1">
    <property type="nucleotide sequence ID" value="NZ_BAABZN010000001.1"/>
</dbReference>
<feature type="binding site" evidence="16">
    <location>
        <position position="185"/>
    </location>
    <ligand>
        <name>substrate</name>
    </ligand>
</feature>